<dbReference type="PANTHER" id="PTHR43540:SF14">
    <property type="entry name" value="ISOCHORISMATASE"/>
    <property type="match status" value="1"/>
</dbReference>
<accession>A0ABT0MB38</accession>
<sequence>MRALLVIDVQQGFVDSGDYRAMVGRIKQLINEYQKKQEPIFFIQHKTDNPKSRIRTGTPGAGICRQLAPYVSELIEKSLPSAFYQTKLNDKLKTAGVHEVVLCGFNAEYCILFNSVAAFEHGYKVQVIEDACGSVNTGATYGMNDLDIPDFICTVLDNSGEISVNDLETYLKRG</sequence>
<organism evidence="4 5">
    <name type="scientific">Sporolactobacillus mangiferae</name>
    <dbReference type="NCBI Taxonomy" id="2940498"/>
    <lineage>
        <taxon>Bacteria</taxon>
        <taxon>Bacillati</taxon>
        <taxon>Bacillota</taxon>
        <taxon>Bacilli</taxon>
        <taxon>Bacillales</taxon>
        <taxon>Sporolactobacillaceae</taxon>
        <taxon>Sporolactobacillus</taxon>
    </lineage>
</organism>
<comment type="similarity">
    <text evidence="1">Belongs to the isochorismatase family.</text>
</comment>
<dbReference type="Proteomes" id="UP001203004">
    <property type="component" value="Unassembled WGS sequence"/>
</dbReference>
<proteinExistence type="inferred from homology"/>
<evidence type="ECO:0000259" key="3">
    <source>
        <dbReference type="Pfam" id="PF00857"/>
    </source>
</evidence>
<evidence type="ECO:0000256" key="2">
    <source>
        <dbReference type="ARBA" id="ARBA00022801"/>
    </source>
</evidence>
<dbReference type="PANTHER" id="PTHR43540">
    <property type="entry name" value="PEROXYUREIDOACRYLATE/UREIDOACRYLATE AMIDOHYDROLASE-RELATED"/>
    <property type="match status" value="1"/>
</dbReference>
<evidence type="ECO:0000256" key="1">
    <source>
        <dbReference type="ARBA" id="ARBA00006336"/>
    </source>
</evidence>
<dbReference type="Pfam" id="PF00857">
    <property type="entry name" value="Isochorismatase"/>
    <property type="match status" value="1"/>
</dbReference>
<dbReference type="Gene3D" id="3.40.50.850">
    <property type="entry name" value="Isochorismatase-like"/>
    <property type="match status" value="1"/>
</dbReference>
<protein>
    <submittedName>
        <fullName evidence="4">Isochorismatase family protein</fullName>
    </submittedName>
</protein>
<dbReference type="InterPro" id="IPR000868">
    <property type="entry name" value="Isochorismatase-like_dom"/>
</dbReference>
<dbReference type="EMBL" id="JAMAST010000009">
    <property type="protein sequence ID" value="MCL1632060.1"/>
    <property type="molecule type" value="Genomic_DNA"/>
</dbReference>
<evidence type="ECO:0000313" key="4">
    <source>
        <dbReference type="EMBL" id="MCL1632060.1"/>
    </source>
</evidence>
<name>A0ABT0MB38_9BACL</name>
<comment type="caution">
    <text evidence="4">The sequence shown here is derived from an EMBL/GenBank/DDBJ whole genome shotgun (WGS) entry which is preliminary data.</text>
</comment>
<reference evidence="4 5" key="1">
    <citation type="submission" date="2022-05" db="EMBL/GenBank/DDBJ databases">
        <title>Sporolactobacillus sp nov CPB3-1, isolated from tree bark (Mangifera indica L.).</title>
        <authorList>
            <person name="Phuengjayaem S."/>
            <person name="Tanasupawat S."/>
        </authorList>
    </citation>
    <scope>NUCLEOTIDE SEQUENCE [LARGE SCALE GENOMIC DNA]</scope>
    <source>
        <strain evidence="4 5">CPB3-1</strain>
    </source>
</reference>
<dbReference type="InterPro" id="IPR036380">
    <property type="entry name" value="Isochorismatase-like_sf"/>
</dbReference>
<evidence type="ECO:0000313" key="5">
    <source>
        <dbReference type="Proteomes" id="UP001203004"/>
    </source>
</evidence>
<feature type="domain" description="Isochorismatase-like" evidence="3">
    <location>
        <begin position="3"/>
        <end position="137"/>
    </location>
</feature>
<keyword evidence="5" id="KW-1185">Reference proteome</keyword>
<keyword evidence="2" id="KW-0378">Hydrolase</keyword>
<gene>
    <name evidence="4" type="ORF">M3N64_08865</name>
</gene>
<dbReference type="RefSeq" id="WP_249101287.1">
    <property type="nucleotide sequence ID" value="NZ_JAMAST010000009.1"/>
</dbReference>
<dbReference type="SUPFAM" id="SSF52499">
    <property type="entry name" value="Isochorismatase-like hydrolases"/>
    <property type="match status" value="1"/>
</dbReference>
<dbReference type="InterPro" id="IPR050272">
    <property type="entry name" value="Isochorismatase-like_hydrls"/>
</dbReference>